<dbReference type="InterPro" id="IPR000600">
    <property type="entry name" value="ROK"/>
</dbReference>
<dbReference type="Proteomes" id="UP001240236">
    <property type="component" value="Unassembled WGS sequence"/>
</dbReference>
<dbReference type="RefSeq" id="WP_307248082.1">
    <property type="nucleotide sequence ID" value="NZ_JAUSUZ010000001.1"/>
</dbReference>
<evidence type="ECO:0000313" key="2">
    <source>
        <dbReference type="EMBL" id="MDQ0371365.1"/>
    </source>
</evidence>
<dbReference type="InterPro" id="IPR036388">
    <property type="entry name" value="WH-like_DNA-bd_sf"/>
</dbReference>
<dbReference type="InterPro" id="IPR049874">
    <property type="entry name" value="ROK_cs"/>
</dbReference>
<dbReference type="SUPFAM" id="SSF46785">
    <property type="entry name" value="Winged helix' DNA-binding domain"/>
    <property type="match status" value="1"/>
</dbReference>
<dbReference type="Gene3D" id="3.30.420.40">
    <property type="match status" value="2"/>
</dbReference>
<dbReference type="EMBL" id="JAUSUZ010000001">
    <property type="protein sequence ID" value="MDQ0371365.1"/>
    <property type="molecule type" value="Genomic_DNA"/>
</dbReference>
<proteinExistence type="inferred from homology"/>
<dbReference type="Gene3D" id="1.10.10.10">
    <property type="entry name" value="Winged helix-like DNA-binding domain superfamily/Winged helix DNA-binding domain"/>
    <property type="match status" value="1"/>
</dbReference>
<reference evidence="2 3" key="1">
    <citation type="submission" date="2023-07" db="EMBL/GenBank/DDBJ databases">
        <title>Sequencing the genomes of 1000 actinobacteria strains.</title>
        <authorList>
            <person name="Klenk H.-P."/>
        </authorList>
    </citation>
    <scope>NUCLEOTIDE SEQUENCE [LARGE SCALE GENOMIC DNA]</scope>
    <source>
        <strain evidence="2 3">DSM 44709</strain>
    </source>
</reference>
<comment type="caution">
    <text evidence="2">The sequence shown here is derived from an EMBL/GenBank/DDBJ whole genome shotgun (WGS) entry which is preliminary data.</text>
</comment>
<dbReference type="Pfam" id="PF13412">
    <property type="entry name" value="HTH_24"/>
    <property type="match status" value="1"/>
</dbReference>
<sequence length="395" mass="40386">MDGPENTHQARLLRLLRDDGERSRAELGDAVGLSRSKAAVEVTRLADRGLIEGGEPAASRGGRRSSIVRLAAGMRFLSIALGATSLEVTLTDGTLRPVARVTEQVDLRRGPSAVLGRAVELAVKVRAEAGGFLCGAGVGIPGPVSYAEGVPVSPPFLPGWDRHPVRDHLAAELDCPVLVDNDVNLMALGEKHAGIAKPFDDFLFVKIGAGIGAGIVVGGTVYRGANGCAGDIGHTAVMSDGPPPLCVCGNTGCLEAHFGGAALARDATAAAAAGRSDILAMRLADAGTLTARDVTDAMAAGDPFATTLVRDGGRRVGQVLASLVSFFNPGMIVIGGGLSGMGHALLAEIRGVVYRSSLPLATGDMPVVLSELGPDAAYLGATRMISDHVLTGHTT</sequence>
<keyword evidence="3" id="KW-1185">Reference proteome</keyword>
<dbReference type="CDD" id="cd00090">
    <property type="entry name" value="HTH_ARSR"/>
    <property type="match status" value="1"/>
</dbReference>
<dbReference type="AlphaFoldDB" id="A0AAE3WAG3"/>
<evidence type="ECO:0000256" key="1">
    <source>
        <dbReference type="ARBA" id="ARBA00006479"/>
    </source>
</evidence>
<gene>
    <name evidence="2" type="ORF">J2S42_008034</name>
</gene>
<protein>
    <submittedName>
        <fullName evidence="2">Glucokinase-like ROK family protein</fullName>
    </submittedName>
</protein>
<dbReference type="Pfam" id="PF00480">
    <property type="entry name" value="ROK"/>
    <property type="match status" value="1"/>
</dbReference>
<dbReference type="PROSITE" id="PS01125">
    <property type="entry name" value="ROK"/>
    <property type="match status" value="1"/>
</dbReference>
<accession>A0AAE3WAG3</accession>
<comment type="similarity">
    <text evidence="1">Belongs to the ROK (NagC/XylR) family.</text>
</comment>
<evidence type="ECO:0000313" key="3">
    <source>
        <dbReference type="Proteomes" id="UP001240236"/>
    </source>
</evidence>
<dbReference type="InterPro" id="IPR043129">
    <property type="entry name" value="ATPase_NBD"/>
</dbReference>
<dbReference type="PANTHER" id="PTHR18964">
    <property type="entry name" value="ROK (REPRESSOR, ORF, KINASE) FAMILY"/>
    <property type="match status" value="1"/>
</dbReference>
<name>A0AAE3WAG3_9ACTN</name>
<dbReference type="PANTHER" id="PTHR18964:SF173">
    <property type="entry name" value="GLUCOKINASE"/>
    <property type="match status" value="1"/>
</dbReference>
<dbReference type="SUPFAM" id="SSF53067">
    <property type="entry name" value="Actin-like ATPase domain"/>
    <property type="match status" value="1"/>
</dbReference>
<dbReference type="InterPro" id="IPR011991">
    <property type="entry name" value="ArsR-like_HTH"/>
</dbReference>
<organism evidence="2 3">
    <name type="scientific">Catenuloplanes indicus</name>
    <dbReference type="NCBI Taxonomy" id="137267"/>
    <lineage>
        <taxon>Bacteria</taxon>
        <taxon>Bacillati</taxon>
        <taxon>Actinomycetota</taxon>
        <taxon>Actinomycetes</taxon>
        <taxon>Micromonosporales</taxon>
        <taxon>Micromonosporaceae</taxon>
        <taxon>Catenuloplanes</taxon>
    </lineage>
</organism>
<dbReference type="InterPro" id="IPR036390">
    <property type="entry name" value="WH_DNA-bd_sf"/>
</dbReference>